<reference evidence="1 2" key="1">
    <citation type="submission" date="2014-12" db="EMBL/GenBank/DDBJ databases">
        <title>Genome sequence of Morococcus cerebrosus.</title>
        <authorList>
            <person name="Shin S.-K."/>
            <person name="Yi H."/>
        </authorList>
    </citation>
    <scope>NUCLEOTIDE SEQUENCE [LARGE SCALE GENOMIC DNA]</scope>
    <source>
        <strain evidence="1 2">CIP 81.93</strain>
    </source>
</reference>
<evidence type="ECO:0000313" key="2">
    <source>
        <dbReference type="Proteomes" id="UP000031390"/>
    </source>
</evidence>
<evidence type="ECO:0000313" key="1">
    <source>
        <dbReference type="EMBL" id="KIC07092.1"/>
    </source>
</evidence>
<accession>A0A0C1GZ48</accession>
<sequence length="40" mass="4469">MVKLEHINKRSSENPIQVSDDLFDIELKASNQNAIASNAQ</sequence>
<proteinExistence type="predicted"/>
<dbReference type="Proteomes" id="UP000031390">
    <property type="component" value="Unassembled WGS sequence"/>
</dbReference>
<dbReference type="EMBL" id="JUFZ01000069">
    <property type="protein sequence ID" value="KIC07092.1"/>
    <property type="molecule type" value="Genomic_DNA"/>
</dbReference>
<gene>
    <name evidence="1" type="ORF">MCC93_15440</name>
</gene>
<protein>
    <submittedName>
        <fullName evidence="1">Uncharacterized protein</fullName>
    </submittedName>
</protein>
<comment type="caution">
    <text evidence="1">The sequence shown here is derived from an EMBL/GenBank/DDBJ whole genome shotgun (WGS) entry which is preliminary data.</text>
</comment>
<name>A0A0C1GZ48_9NEIS</name>
<organism evidence="1 2">
    <name type="scientific">Morococcus cerebrosus</name>
    <dbReference type="NCBI Taxonomy" id="1056807"/>
    <lineage>
        <taxon>Bacteria</taxon>
        <taxon>Pseudomonadati</taxon>
        <taxon>Pseudomonadota</taxon>
        <taxon>Betaproteobacteria</taxon>
        <taxon>Neisseriales</taxon>
        <taxon>Neisseriaceae</taxon>
        <taxon>Morococcus</taxon>
    </lineage>
</organism>
<dbReference type="AlphaFoldDB" id="A0A0C1GZ48"/>